<accession>A0ACB7I492</accession>
<sequence length="89" mass="10468">MASQMDQTKFEEFEIKAFIEFHFAMIEEDELEQCVAGSKYHAMKISTEIKEEIYEKILEMRETQAKTLKIESFTNSLVPMGFIDFIRSS</sequence>
<name>A0ACB7I492_MANES</name>
<evidence type="ECO:0000313" key="2">
    <source>
        <dbReference type="Proteomes" id="UP000091857"/>
    </source>
</evidence>
<reference evidence="2" key="1">
    <citation type="journal article" date="2016" name="Nat. Biotechnol.">
        <title>Sequencing wild and cultivated cassava and related species reveals extensive interspecific hybridization and genetic diversity.</title>
        <authorList>
            <person name="Bredeson J.V."/>
            <person name="Lyons J.B."/>
            <person name="Prochnik S.E."/>
            <person name="Wu G.A."/>
            <person name="Ha C.M."/>
            <person name="Edsinger-Gonzales E."/>
            <person name="Grimwood J."/>
            <person name="Schmutz J."/>
            <person name="Rabbi I.Y."/>
            <person name="Egesi C."/>
            <person name="Nauluvula P."/>
            <person name="Lebot V."/>
            <person name="Ndunguru J."/>
            <person name="Mkamilo G."/>
            <person name="Bart R.S."/>
            <person name="Setter T.L."/>
            <person name="Gleadow R.M."/>
            <person name="Kulakow P."/>
            <person name="Ferguson M.E."/>
            <person name="Rounsley S."/>
            <person name="Rokhsar D.S."/>
        </authorList>
    </citation>
    <scope>NUCLEOTIDE SEQUENCE [LARGE SCALE GENOMIC DNA]</scope>
    <source>
        <strain evidence="2">cv. AM560-2</strain>
    </source>
</reference>
<organism evidence="1 2">
    <name type="scientific">Manihot esculenta</name>
    <name type="common">Cassava</name>
    <name type="synonym">Jatropha manihot</name>
    <dbReference type="NCBI Taxonomy" id="3983"/>
    <lineage>
        <taxon>Eukaryota</taxon>
        <taxon>Viridiplantae</taxon>
        <taxon>Streptophyta</taxon>
        <taxon>Embryophyta</taxon>
        <taxon>Tracheophyta</taxon>
        <taxon>Spermatophyta</taxon>
        <taxon>Magnoliopsida</taxon>
        <taxon>eudicotyledons</taxon>
        <taxon>Gunneridae</taxon>
        <taxon>Pentapetalae</taxon>
        <taxon>rosids</taxon>
        <taxon>fabids</taxon>
        <taxon>Malpighiales</taxon>
        <taxon>Euphorbiaceae</taxon>
        <taxon>Crotonoideae</taxon>
        <taxon>Manihoteae</taxon>
        <taxon>Manihot</taxon>
    </lineage>
</organism>
<dbReference type="EMBL" id="CM004388">
    <property type="protein sequence ID" value="KAG8659707.1"/>
    <property type="molecule type" value="Genomic_DNA"/>
</dbReference>
<dbReference type="Proteomes" id="UP000091857">
    <property type="component" value="Chromosome 2"/>
</dbReference>
<proteinExistence type="predicted"/>
<evidence type="ECO:0000313" key="1">
    <source>
        <dbReference type="EMBL" id="KAG8659707.1"/>
    </source>
</evidence>
<protein>
    <submittedName>
        <fullName evidence="1">Uncharacterized protein</fullName>
    </submittedName>
</protein>
<keyword evidence="2" id="KW-1185">Reference proteome</keyword>
<gene>
    <name evidence="1" type="ORF">MANES_02G065550v8</name>
</gene>
<comment type="caution">
    <text evidence="1">The sequence shown here is derived from an EMBL/GenBank/DDBJ whole genome shotgun (WGS) entry which is preliminary data.</text>
</comment>